<reference evidence="1" key="1">
    <citation type="submission" date="2018-05" db="EMBL/GenBank/DDBJ databases">
        <authorList>
            <person name="Lanie J.A."/>
            <person name="Ng W.-L."/>
            <person name="Kazmierczak K.M."/>
            <person name="Andrzejewski T.M."/>
            <person name="Davidsen T.M."/>
            <person name="Wayne K.J."/>
            <person name="Tettelin H."/>
            <person name="Glass J.I."/>
            <person name="Rusch D."/>
            <person name="Podicherti R."/>
            <person name="Tsui H.-C.T."/>
            <person name="Winkler M.E."/>
        </authorList>
    </citation>
    <scope>NUCLEOTIDE SEQUENCE</scope>
</reference>
<dbReference type="EMBL" id="UINC01083848">
    <property type="protein sequence ID" value="SVC29955.1"/>
    <property type="molecule type" value="Genomic_DNA"/>
</dbReference>
<dbReference type="AlphaFoldDB" id="A0A382L2D8"/>
<accession>A0A382L2D8</accession>
<feature type="non-terminal residue" evidence="1">
    <location>
        <position position="1"/>
    </location>
</feature>
<name>A0A382L2D8_9ZZZZ</name>
<gene>
    <name evidence="1" type="ORF">METZ01_LOCUS282809</name>
</gene>
<evidence type="ECO:0000313" key="1">
    <source>
        <dbReference type="EMBL" id="SVC29955.1"/>
    </source>
</evidence>
<sequence>FGPHVAHECGGRIAWPIALDLRSSP</sequence>
<proteinExistence type="predicted"/>
<organism evidence="1">
    <name type="scientific">marine metagenome</name>
    <dbReference type="NCBI Taxonomy" id="408172"/>
    <lineage>
        <taxon>unclassified sequences</taxon>
        <taxon>metagenomes</taxon>
        <taxon>ecological metagenomes</taxon>
    </lineage>
</organism>
<protein>
    <submittedName>
        <fullName evidence="1">Uncharacterized protein</fullName>
    </submittedName>
</protein>